<keyword evidence="9" id="KW-0805">Transcription regulation</keyword>
<keyword evidence="7" id="KW-0949">S-adenosyl-L-methionine</keyword>
<comment type="catalytic activity">
    <reaction evidence="12">
        <text>L-lysyl(20)-[histone H4] + S-adenosyl-L-methionine = N(6)-methyl-L-lysyl(20)-[histone H4] + S-adenosyl-L-homocysteine + H(+)</text>
        <dbReference type="Rhea" id="RHEA:60344"/>
        <dbReference type="Rhea" id="RHEA-COMP:15554"/>
        <dbReference type="Rhea" id="RHEA-COMP:15555"/>
        <dbReference type="ChEBI" id="CHEBI:15378"/>
        <dbReference type="ChEBI" id="CHEBI:29969"/>
        <dbReference type="ChEBI" id="CHEBI:57856"/>
        <dbReference type="ChEBI" id="CHEBI:59789"/>
        <dbReference type="ChEBI" id="CHEBI:61929"/>
        <dbReference type="EC" id="2.1.1.361"/>
    </reaction>
</comment>
<organism evidence="15 16">
    <name type="scientific">Ramazzottius varieornatus</name>
    <name type="common">Water bear</name>
    <name type="synonym">Tardigrade</name>
    <dbReference type="NCBI Taxonomy" id="947166"/>
    <lineage>
        <taxon>Eukaryota</taxon>
        <taxon>Metazoa</taxon>
        <taxon>Ecdysozoa</taxon>
        <taxon>Tardigrada</taxon>
        <taxon>Eutardigrada</taxon>
        <taxon>Parachela</taxon>
        <taxon>Hypsibioidea</taxon>
        <taxon>Ramazzottiidae</taxon>
        <taxon>Ramazzottius</taxon>
    </lineage>
</organism>
<dbReference type="GO" id="GO:0043516">
    <property type="term" value="P:regulation of DNA damage response, signal transduction by p53 class mediator"/>
    <property type="evidence" value="ECO:0007669"/>
    <property type="project" value="TreeGrafter"/>
</dbReference>
<sequence>MAKKSRSRPVSEESTLDPVADTERPPATNSDSSKAVRAEQDTAQGPVVGSHSATAPLSPKKLIISVKNGSVSTRMKAVPARTENTKATVVTLVSLVDLSKVEPSTSSVSSDNDQISNSASKRAGLSNSQQRRINRPIKSKSVDVVDLTDGAEDEPRSSGYSSEREVTKEPKAPAVVPAVKAKQPSKGKKPAEIASKTTAIPPAAIGRVLKAPPKILPKSTGKTSVQTRLVVPVRRSSRNMEKEVAELKKKQEQELMIEMILNGQEDPRIEVVDFPEKGRGLIAKEPFQKGEFVVEYAGDLVDIPEARRREAEYAESSQIGCYMYYFRDRRGTRWCVDATAETGRYGRLLNHSLKDFNLLPHVLDISVRGRIKPHLILRAKKDIQAGEELVYDYGDRDRDSLANFPWLGN</sequence>
<dbReference type="CDD" id="cd10528">
    <property type="entry name" value="SET_SETD8"/>
    <property type="match status" value="1"/>
</dbReference>
<keyword evidence="16" id="KW-1185">Reference proteome</keyword>
<dbReference type="STRING" id="947166.A0A1D1VFI5"/>
<proteinExistence type="predicted"/>
<comment type="subcellular location">
    <subcellularLocation>
        <location evidence="2">Chromosome</location>
    </subcellularLocation>
    <subcellularLocation>
        <location evidence="1">Nucleus</location>
    </subcellularLocation>
</comment>
<dbReference type="GO" id="GO:0032259">
    <property type="term" value="P:methylation"/>
    <property type="evidence" value="ECO:0007669"/>
    <property type="project" value="UniProtKB-KW"/>
</dbReference>
<evidence type="ECO:0000313" key="15">
    <source>
        <dbReference type="EMBL" id="GAU99555.1"/>
    </source>
</evidence>
<evidence type="ECO:0000256" key="3">
    <source>
        <dbReference type="ARBA" id="ARBA00012187"/>
    </source>
</evidence>
<dbReference type="SUPFAM" id="SSF82199">
    <property type="entry name" value="SET domain"/>
    <property type="match status" value="1"/>
</dbReference>
<evidence type="ECO:0000256" key="4">
    <source>
        <dbReference type="ARBA" id="ARBA00022454"/>
    </source>
</evidence>
<dbReference type="InterPro" id="IPR001214">
    <property type="entry name" value="SET_dom"/>
</dbReference>
<dbReference type="InterPro" id="IPR047266">
    <property type="entry name" value="KMT5A-like_SET"/>
</dbReference>
<feature type="compositionally biased region" description="Low complexity" evidence="13">
    <location>
        <begin position="172"/>
        <end position="182"/>
    </location>
</feature>
<dbReference type="AlphaFoldDB" id="A0A1D1VFI5"/>
<reference evidence="15 16" key="1">
    <citation type="journal article" date="2016" name="Nat. Commun.">
        <title>Extremotolerant tardigrade genome and improved radiotolerance of human cultured cells by tardigrade-unique protein.</title>
        <authorList>
            <person name="Hashimoto T."/>
            <person name="Horikawa D.D."/>
            <person name="Saito Y."/>
            <person name="Kuwahara H."/>
            <person name="Kozuka-Hata H."/>
            <person name="Shin-I T."/>
            <person name="Minakuchi Y."/>
            <person name="Ohishi K."/>
            <person name="Motoyama A."/>
            <person name="Aizu T."/>
            <person name="Enomoto A."/>
            <person name="Kondo K."/>
            <person name="Tanaka S."/>
            <person name="Hara Y."/>
            <person name="Koshikawa S."/>
            <person name="Sagara H."/>
            <person name="Miura T."/>
            <person name="Yokobori S."/>
            <person name="Miyagawa K."/>
            <person name="Suzuki Y."/>
            <person name="Kubo T."/>
            <person name="Oyama M."/>
            <person name="Kohara Y."/>
            <person name="Fujiyama A."/>
            <person name="Arakawa K."/>
            <person name="Katayama T."/>
            <person name="Toyoda A."/>
            <person name="Kunieda T."/>
        </authorList>
    </citation>
    <scope>NUCLEOTIDE SEQUENCE [LARGE SCALE GENOMIC DNA]</scope>
    <source>
        <strain evidence="15 16">YOKOZUNA-1</strain>
    </source>
</reference>
<keyword evidence="10" id="KW-0804">Transcription</keyword>
<evidence type="ECO:0000256" key="5">
    <source>
        <dbReference type="ARBA" id="ARBA00022603"/>
    </source>
</evidence>
<evidence type="ECO:0000256" key="7">
    <source>
        <dbReference type="ARBA" id="ARBA00022691"/>
    </source>
</evidence>
<feature type="domain" description="SET" evidence="14">
    <location>
        <begin position="267"/>
        <end position="394"/>
    </location>
</feature>
<dbReference type="GO" id="GO:0006357">
    <property type="term" value="P:regulation of transcription by RNA polymerase II"/>
    <property type="evidence" value="ECO:0007669"/>
    <property type="project" value="TreeGrafter"/>
</dbReference>
<dbReference type="OrthoDB" id="5560686at2759"/>
<dbReference type="GO" id="GO:0005700">
    <property type="term" value="C:polytene chromosome"/>
    <property type="evidence" value="ECO:0007669"/>
    <property type="project" value="TreeGrafter"/>
</dbReference>
<dbReference type="GO" id="GO:0005634">
    <property type="term" value="C:nucleus"/>
    <property type="evidence" value="ECO:0007669"/>
    <property type="project" value="UniProtKB-SubCell"/>
</dbReference>
<feature type="compositionally biased region" description="Basic and acidic residues" evidence="13">
    <location>
        <begin position="162"/>
        <end position="171"/>
    </location>
</feature>
<evidence type="ECO:0000256" key="9">
    <source>
        <dbReference type="ARBA" id="ARBA00023015"/>
    </source>
</evidence>
<dbReference type="PROSITE" id="PS51571">
    <property type="entry name" value="SAM_MT43_PR_SET"/>
    <property type="match status" value="1"/>
</dbReference>
<dbReference type="SMART" id="SM00317">
    <property type="entry name" value="SET"/>
    <property type="match status" value="1"/>
</dbReference>
<dbReference type="Gene3D" id="2.170.270.10">
    <property type="entry name" value="SET domain"/>
    <property type="match status" value="1"/>
</dbReference>
<dbReference type="EC" id="2.1.1.361" evidence="3"/>
<dbReference type="GO" id="GO:0140944">
    <property type="term" value="F:histone H4K20 monomethyltransferase activity"/>
    <property type="evidence" value="ECO:0007669"/>
    <property type="project" value="UniProtKB-EC"/>
</dbReference>
<evidence type="ECO:0000259" key="14">
    <source>
        <dbReference type="PROSITE" id="PS50280"/>
    </source>
</evidence>
<keyword evidence="8" id="KW-0156">Chromatin regulator</keyword>
<evidence type="ECO:0000256" key="6">
    <source>
        <dbReference type="ARBA" id="ARBA00022679"/>
    </source>
</evidence>
<dbReference type="Pfam" id="PF00856">
    <property type="entry name" value="SET"/>
    <property type="match status" value="1"/>
</dbReference>
<dbReference type="EMBL" id="BDGG01000005">
    <property type="protein sequence ID" value="GAU99555.1"/>
    <property type="molecule type" value="Genomic_DNA"/>
</dbReference>
<evidence type="ECO:0000256" key="12">
    <source>
        <dbReference type="ARBA" id="ARBA00047784"/>
    </source>
</evidence>
<protein>
    <recommendedName>
        <fullName evidence="3">[histone H4]-lysine(20) N-methyltransferase</fullName>
        <ecNumber evidence="3">2.1.1.361</ecNumber>
    </recommendedName>
</protein>
<dbReference type="Proteomes" id="UP000186922">
    <property type="component" value="Unassembled WGS sequence"/>
</dbReference>
<evidence type="ECO:0000256" key="11">
    <source>
        <dbReference type="ARBA" id="ARBA00023242"/>
    </source>
</evidence>
<comment type="caution">
    <text evidence="15">The sequence shown here is derived from an EMBL/GenBank/DDBJ whole genome shotgun (WGS) entry which is preliminary data.</text>
</comment>
<feature type="region of interest" description="Disordered" evidence="13">
    <location>
        <begin position="1"/>
        <end position="82"/>
    </location>
</feature>
<accession>A0A1D1VFI5</accession>
<feature type="compositionally biased region" description="Low complexity" evidence="13">
    <location>
        <begin position="100"/>
        <end position="118"/>
    </location>
</feature>
<dbReference type="PANTHER" id="PTHR46167:SF1">
    <property type="entry name" value="N-LYSINE METHYLTRANSFERASE KMT5A"/>
    <property type="match status" value="1"/>
</dbReference>
<evidence type="ECO:0000256" key="2">
    <source>
        <dbReference type="ARBA" id="ARBA00004286"/>
    </source>
</evidence>
<evidence type="ECO:0000256" key="1">
    <source>
        <dbReference type="ARBA" id="ARBA00004123"/>
    </source>
</evidence>
<gene>
    <name evidence="15" type="primary">RvY_10541-1</name>
    <name evidence="15" type="synonym">RvY_10541.1</name>
    <name evidence="15" type="ORF">RvY_10541</name>
</gene>
<dbReference type="InterPro" id="IPR016858">
    <property type="entry name" value="KMT5A-like"/>
</dbReference>
<feature type="region of interest" description="Disordered" evidence="13">
    <location>
        <begin position="100"/>
        <end position="193"/>
    </location>
</feature>
<dbReference type="PROSITE" id="PS50280">
    <property type="entry name" value="SET"/>
    <property type="match status" value="1"/>
</dbReference>
<keyword evidence="11" id="KW-0539">Nucleus</keyword>
<evidence type="ECO:0000256" key="10">
    <source>
        <dbReference type="ARBA" id="ARBA00023163"/>
    </source>
</evidence>
<dbReference type="PANTHER" id="PTHR46167">
    <property type="entry name" value="N-LYSINE METHYLTRANSFERASE KMT5A"/>
    <property type="match status" value="1"/>
</dbReference>
<keyword evidence="4" id="KW-0158">Chromosome</keyword>
<dbReference type="InterPro" id="IPR051760">
    <property type="entry name" value="KMT5A"/>
</dbReference>
<keyword evidence="6" id="KW-0808">Transferase</keyword>
<evidence type="ECO:0000256" key="8">
    <source>
        <dbReference type="ARBA" id="ARBA00022853"/>
    </source>
</evidence>
<evidence type="ECO:0000256" key="13">
    <source>
        <dbReference type="SAM" id="MobiDB-lite"/>
    </source>
</evidence>
<evidence type="ECO:0000313" key="16">
    <source>
        <dbReference type="Proteomes" id="UP000186922"/>
    </source>
</evidence>
<dbReference type="InterPro" id="IPR046341">
    <property type="entry name" value="SET_dom_sf"/>
</dbReference>
<name>A0A1D1VFI5_RAMVA</name>
<keyword evidence="5" id="KW-0489">Methyltransferase</keyword>